<name>A0ABR1Y476_9PEZI</name>
<evidence type="ECO:0000313" key="4">
    <source>
        <dbReference type="Proteomes" id="UP001456524"/>
    </source>
</evidence>
<comment type="caution">
    <text evidence="3">The sequence shown here is derived from an EMBL/GenBank/DDBJ whole genome shotgun (WGS) entry which is preliminary data.</text>
</comment>
<dbReference type="InterPro" id="IPR002376">
    <property type="entry name" value="Formyl_transf_N"/>
</dbReference>
<dbReference type="InterPro" id="IPR036477">
    <property type="entry name" value="Formyl_transf_N_sf"/>
</dbReference>
<dbReference type="Pfam" id="PF00551">
    <property type="entry name" value="Formyl_trans_N"/>
    <property type="match status" value="1"/>
</dbReference>
<evidence type="ECO:0000313" key="3">
    <source>
        <dbReference type="EMBL" id="KAK8175852.1"/>
    </source>
</evidence>
<dbReference type="PANTHER" id="PTHR11138">
    <property type="entry name" value="METHIONYL-TRNA FORMYLTRANSFERASE"/>
    <property type="match status" value="1"/>
</dbReference>
<dbReference type="EMBL" id="JBBWUH010000002">
    <property type="protein sequence ID" value="KAK8175852.1"/>
    <property type="molecule type" value="Genomic_DNA"/>
</dbReference>
<dbReference type="EC" id="2.1.2.9" evidence="1"/>
<dbReference type="Proteomes" id="UP001456524">
    <property type="component" value="Unassembled WGS sequence"/>
</dbReference>
<gene>
    <name evidence="3" type="ORF">IWX90DRAFT_379851</name>
</gene>
<dbReference type="PANTHER" id="PTHR11138:SF5">
    <property type="entry name" value="METHIONYL-TRNA FORMYLTRANSFERASE, MITOCHONDRIAL"/>
    <property type="match status" value="1"/>
</dbReference>
<proteinExistence type="predicted"/>
<dbReference type="Gene3D" id="3.40.50.12230">
    <property type="match status" value="1"/>
</dbReference>
<keyword evidence="4" id="KW-1185">Reference proteome</keyword>
<feature type="domain" description="Formyl transferase N-terminal" evidence="2">
    <location>
        <begin position="31"/>
        <end position="185"/>
    </location>
</feature>
<dbReference type="InterPro" id="IPR041711">
    <property type="entry name" value="Met-tRNA-FMT_N"/>
</dbReference>
<accession>A0ABR1Y476</accession>
<evidence type="ECO:0000259" key="2">
    <source>
        <dbReference type="Pfam" id="PF00551"/>
    </source>
</evidence>
<organism evidence="3 4">
    <name type="scientific">Phyllosticta citrichinensis</name>
    <dbReference type="NCBI Taxonomy" id="1130410"/>
    <lineage>
        <taxon>Eukaryota</taxon>
        <taxon>Fungi</taxon>
        <taxon>Dikarya</taxon>
        <taxon>Ascomycota</taxon>
        <taxon>Pezizomycotina</taxon>
        <taxon>Dothideomycetes</taxon>
        <taxon>Dothideomycetes incertae sedis</taxon>
        <taxon>Botryosphaeriales</taxon>
        <taxon>Phyllostictaceae</taxon>
        <taxon>Phyllosticta</taxon>
    </lineage>
</organism>
<protein>
    <recommendedName>
        <fullName evidence="1">methionyl-tRNA formyltransferase</fullName>
        <ecNumber evidence="1">2.1.2.9</ecNumber>
    </recommendedName>
</protein>
<dbReference type="CDD" id="cd08646">
    <property type="entry name" value="FMT_core_Met-tRNA-FMT_N"/>
    <property type="match status" value="1"/>
</dbReference>
<sequence length="373" mass="41907">MIRPRLSPRLVAAWRISRAHYSTSKTSEPLRILFCGTDDFSVASLRAVHQEHQRKPELIDTLHVAHRPGKLGGRGNKILREAPIKSAAQQLGLETHVIDTFTGWTPPTAFNLIIAVSFGLFVPPRILNAAKYGGLNVHSSLLPDLYGPAPLFHALLKGDKKTGVTVQTLHHAHFDRGTILEQTPSPGIDIPDPETCTPAQLSRHLAPIGASMLVNVLRSRAFVPLLKEVGWYQSAELKDRPIRHAPKITKEDMHVDFKTWTSDRIVRTLRILGELWDDTIYEKLCNQKDDGPKRIKIHKVSVAELDELESDIEIIPEPFWSPLYGCVTHYTSDRKIICLESFTVQGHGQGKGNSFVLPRLKDHFKSMTTFKDE</sequence>
<evidence type="ECO:0000256" key="1">
    <source>
        <dbReference type="ARBA" id="ARBA00012261"/>
    </source>
</evidence>
<reference evidence="3 4" key="1">
    <citation type="journal article" date="2022" name="G3 (Bethesda)">
        <title>Enemy or ally: a genomic approach to elucidate the lifestyle of Phyllosticta citrichinaensis.</title>
        <authorList>
            <person name="Buijs V.A."/>
            <person name="Groenewald J.Z."/>
            <person name="Haridas S."/>
            <person name="LaButti K.M."/>
            <person name="Lipzen A."/>
            <person name="Martin F.M."/>
            <person name="Barry K."/>
            <person name="Grigoriev I.V."/>
            <person name="Crous P.W."/>
            <person name="Seidl M.F."/>
        </authorList>
    </citation>
    <scope>NUCLEOTIDE SEQUENCE [LARGE SCALE GENOMIC DNA]</scope>
    <source>
        <strain evidence="3 4">CBS 129764</strain>
    </source>
</reference>
<dbReference type="SUPFAM" id="SSF53328">
    <property type="entry name" value="Formyltransferase"/>
    <property type="match status" value="1"/>
</dbReference>